<gene>
    <name evidence="1" type="ORF">PQI24_04190</name>
</gene>
<dbReference type="InterPro" id="IPR029068">
    <property type="entry name" value="Glyas_Bleomycin-R_OHBP_Dase"/>
</dbReference>
<organism evidence="1 2">
    <name type="scientific">Pseudoalteromonas lipolytica</name>
    <dbReference type="NCBI Taxonomy" id="570156"/>
    <lineage>
        <taxon>Bacteria</taxon>
        <taxon>Pseudomonadati</taxon>
        <taxon>Pseudomonadota</taxon>
        <taxon>Gammaproteobacteria</taxon>
        <taxon>Alteromonadales</taxon>
        <taxon>Pseudoalteromonadaceae</taxon>
        <taxon>Pseudoalteromonas</taxon>
    </lineage>
</organism>
<reference evidence="1 2" key="1">
    <citation type="submission" date="2023-01" db="EMBL/GenBank/DDBJ databases">
        <title>Trichodesmium-associated heterotrophic epibiont bacteria.</title>
        <authorList>
            <person name="Cleveland C.S."/>
            <person name="Webb E.A."/>
        </authorList>
    </citation>
    <scope>NUCLEOTIDE SEQUENCE [LARGE SCALE GENOMIC DNA]</scope>
    <source>
        <strain evidence="1 2">USCH2</strain>
    </source>
</reference>
<dbReference type="SUPFAM" id="SSF54593">
    <property type="entry name" value="Glyoxalase/Bleomycin resistance protein/Dihydroxybiphenyl dioxygenase"/>
    <property type="match status" value="1"/>
</dbReference>
<accession>A0ABU8SQA9</accession>
<proteinExistence type="predicted"/>
<keyword evidence="2" id="KW-1185">Reference proteome</keyword>
<dbReference type="GO" id="GO:0016829">
    <property type="term" value="F:lyase activity"/>
    <property type="evidence" value="ECO:0007669"/>
    <property type="project" value="UniProtKB-KW"/>
</dbReference>
<evidence type="ECO:0000313" key="2">
    <source>
        <dbReference type="Proteomes" id="UP001377972"/>
    </source>
</evidence>
<dbReference type="Proteomes" id="UP001377972">
    <property type="component" value="Unassembled WGS sequence"/>
</dbReference>
<dbReference type="Gene3D" id="3.10.180.10">
    <property type="entry name" value="2,3-Dihydroxybiphenyl 1,2-Dioxygenase, domain 1"/>
    <property type="match status" value="1"/>
</dbReference>
<evidence type="ECO:0000313" key="1">
    <source>
        <dbReference type="EMBL" id="MEJ6495215.1"/>
    </source>
</evidence>
<name>A0ABU8SQA9_9GAMM</name>
<protein>
    <submittedName>
        <fullName evidence="1">Lactoylglutathione lyase</fullName>
    </submittedName>
</protein>
<dbReference type="EMBL" id="JAQPZS010000003">
    <property type="protein sequence ID" value="MEJ6495215.1"/>
    <property type="molecule type" value="Genomic_DNA"/>
</dbReference>
<keyword evidence="1" id="KW-0456">Lyase</keyword>
<dbReference type="RefSeq" id="WP_138599343.1">
    <property type="nucleotide sequence ID" value="NZ_JAQPZS010000003.1"/>
</dbReference>
<sequence length="114" mass="13268">MQVDDIRAFVPSKNYQQSQAFYKAFGFELTSVSDTLCLCESGECGFFLQDFYQPQLANNLMLQLSVLDIDEVYSQLRRLNDFNVKYSDITQKPWGKEFSLWGPAGELWQIIEFI</sequence>
<comment type="caution">
    <text evidence="1">The sequence shown here is derived from an EMBL/GenBank/DDBJ whole genome shotgun (WGS) entry which is preliminary data.</text>
</comment>